<evidence type="ECO:0000313" key="1">
    <source>
        <dbReference type="EMBL" id="MBM7692480.1"/>
    </source>
</evidence>
<dbReference type="Proteomes" id="UP000823486">
    <property type="component" value="Unassembled WGS sequence"/>
</dbReference>
<dbReference type="EMBL" id="JAFBFI010000007">
    <property type="protein sequence ID" value="MBM7692480.1"/>
    <property type="molecule type" value="Genomic_DNA"/>
</dbReference>
<evidence type="ECO:0000313" key="2">
    <source>
        <dbReference type="Proteomes" id="UP000823486"/>
    </source>
</evidence>
<organism evidence="1 2">
    <name type="scientific">Peribacillus deserti</name>
    <dbReference type="NCBI Taxonomy" id="673318"/>
    <lineage>
        <taxon>Bacteria</taxon>
        <taxon>Bacillati</taxon>
        <taxon>Bacillota</taxon>
        <taxon>Bacilli</taxon>
        <taxon>Bacillales</taxon>
        <taxon>Bacillaceae</taxon>
        <taxon>Peribacillus</taxon>
    </lineage>
</organism>
<protein>
    <submittedName>
        <fullName evidence="1">Uncharacterized protein</fullName>
    </submittedName>
</protein>
<gene>
    <name evidence="1" type="ORF">JOC77_001910</name>
</gene>
<reference evidence="1 2" key="1">
    <citation type="submission" date="2021-01" db="EMBL/GenBank/DDBJ databases">
        <title>Genomic Encyclopedia of Type Strains, Phase IV (KMG-IV): sequencing the most valuable type-strain genomes for metagenomic binning, comparative biology and taxonomic classification.</title>
        <authorList>
            <person name="Goeker M."/>
        </authorList>
    </citation>
    <scope>NUCLEOTIDE SEQUENCE [LARGE SCALE GENOMIC DNA]</scope>
    <source>
        <strain evidence="1 2">DSM 105482</strain>
    </source>
</reference>
<dbReference type="RefSeq" id="WP_204542141.1">
    <property type="nucleotide sequence ID" value="NZ_JAFBFI010000007.1"/>
</dbReference>
<name>A0ABS2QH35_9BACI</name>
<proteinExistence type="predicted"/>
<comment type="caution">
    <text evidence="1">The sequence shown here is derived from an EMBL/GenBank/DDBJ whole genome shotgun (WGS) entry which is preliminary data.</text>
</comment>
<sequence>MKVFVVIKDEYHRHAFLSEELAIQYIEKVCNRPYQDSEYSITPMEVADTLMKDFDIVTRYWFHYDLSNRNTATFFLMMSEANSLDYDFSQLKKEIRYKEAQYSKSSKPRIRSIHGESYTSKRKHEIDQKEYKEIFRSICKEMMDELVRLKDEENWDMEQVDHFLSKETFEIV</sequence>
<keyword evidence="2" id="KW-1185">Reference proteome</keyword>
<accession>A0ABS2QH35</accession>